<organism evidence="6 7">
    <name type="scientific">Ligilactobacillus salivarius</name>
    <dbReference type="NCBI Taxonomy" id="1624"/>
    <lineage>
        <taxon>Bacteria</taxon>
        <taxon>Bacillati</taxon>
        <taxon>Bacillota</taxon>
        <taxon>Bacilli</taxon>
        <taxon>Lactobacillales</taxon>
        <taxon>Lactobacillaceae</taxon>
        <taxon>Ligilactobacillus</taxon>
    </lineage>
</organism>
<keyword evidence="6" id="KW-0255">Endonuclease</keyword>
<evidence type="ECO:0000313" key="7">
    <source>
        <dbReference type="Proteomes" id="UP000759256"/>
    </source>
</evidence>
<sequence length="487" mass="55004">MTPEQLKASILQYAMEGKLVKQDPNDEPASELLKKIEEKKSRLVKEGKIKKSRKLSAIPNDEKSFDIPNNWKWVRLGEIGIITSGGTPRKAETSYWEDADIPWITPAIMSKAQNNVFFDNDSVGKINQKGLNNSSAQLISANSIVVSSRAPIGYINIVPFDYTTNQGCKSISTFSEIDNKYIYYAIKFSVPDMYKRASGTTFKEISGTRFGETVIPLPPLEEQKRIVVKIEKLMPLVDEYAESYNRLQKIDNEFEDKLKQSVLQYAMEGKLVKQNPNDEPASELIKKIENEKNELVKEGKISKLRKASPISDEEKAFRIPNNWKWVRLEEIAQLNTGTTPSIGKSRYEGNYIPFIKPGDISSKGINYNNFGLSKDGLRHGRLIDENSLLTVCIGGSTGKTYYTDRAISCNQQINASTPYKGVSVMFLFYEMLSNHFQEEIHQHASGSATPIINKTKFGNLCLPLPPLEEQKRIVAKIEKIMNSINNH</sequence>
<dbReference type="GO" id="GO:0009307">
    <property type="term" value="P:DNA restriction-modification system"/>
    <property type="evidence" value="ECO:0007669"/>
    <property type="project" value="UniProtKB-KW"/>
</dbReference>
<dbReference type="CDD" id="cd17293">
    <property type="entry name" value="RMtype1_S_Ppo21ORF8840P_TRD1-CR1_like"/>
    <property type="match status" value="1"/>
</dbReference>
<dbReference type="Gene3D" id="3.90.220.20">
    <property type="entry name" value="DNA methylase specificity domains"/>
    <property type="match status" value="2"/>
</dbReference>
<dbReference type="GO" id="GO:0004519">
    <property type="term" value="F:endonuclease activity"/>
    <property type="evidence" value="ECO:0007669"/>
    <property type="project" value="UniProtKB-KW"/>
</dbReference>
<keyword evidence="6" id="KW-0540">Nuclease</keyword>
<evidence type="ECO:0000313" key="6">
    <source>
        <dbReference type="EMBL" id="HJG16282.1"/>
    </source>
</evidence>
<dbReference type="SUPFAM" id="SSF116734">
    <property type="entry name" value="DNA methylase specificity domain"/>
    <property type="match status" value="2"/>
</dbReference>
<comment type="similarity">
    <text evidence="1">Belongs to the type-I restriction system S methylase family.</text>
</comment>
<dbReference type="GO" id="GO:0016787">
    <property type="term" value="F:hydrolase activity"/>
    <property type="evidence" value="ECO:0007669"/>
    <property type="project" value="UniProtKB-KW"/>
</dbReference>
<dbReference type="Pfam" id="PF01420">
    <property type="entry name" value="Methylase_S"/>
    <property type="match status" value="2"/>
</dbReference>
<comment type="subunit">
    <text evidence="4">The methyltransferase is composed of M and S polypeptides.</text>
</comment>
<evidence type="ECO:0000256" key="4">
    <source>
        <dbReference type="ARBA" id="ARBA00038652"/>
    </source>
</evidence>
<feature type="domain" description="Type I restriction modification DNA specificity" evidence="5">
    <location>
        <begin position="68"/>
        <end position="233"/>
    </location>
</feature>
<reference evidence="6" key="2">
    <citation type="submission" date="2021-09" db="EMBL/GenBank/DDBJ databases">
        <authorList>
            <person name="Gilroy R."/>
        </authorList>
    </citation>
    <scope>NUCLEOTIDE SEQUENCE</scope>
    <source>
        <strain evidence="6">CHK189-29639</strain>
    </source>
</reference>
<dbReference type="EC" id="3.1.21.-" evidence="6"/>
<feature type="domain" description="Type I restriction modification DNA specificity" evidence="5">
    <location>
        <begin position="320"/>
        <end position="485"/>
    </location>
</feature>
<keyword evidence="3" id="KW-0238">DNA-binding</keyword>
<gene>
    <name evidence="6" type="ORF">K8V06_09145</name>
</gene>
<dbReference type="Proteomes" id="UP000759256">
    <property type="component" value="Unassembled WGS sequence"/>
</dbReference>
<dbReference type="EMBL" id="DYVK01000090">
    <property type="protein sequence ID" value="HJG16282.1"/>
    <property type="molecule type" value="Genomic_DNA"/>
</dbReference>
<evidence type="ECO:0000256" key="1">
    <source>
        <dbReference type="ARBA" id="ARBA00010923"/>
    </source>
</evidence>
<keyword evidence="6" id="KW-0378">Hydrolase</keyword>
<dbReference type="PANTHER" id="PTHR43140:SF1">
    <property type="entry name" value="TYPE I RESTRICTION ENZYME ECOKI SPECIFICITY SUBUNIT"/>
    <property type="match status" value="1"/>
</dbReference>
<comment type="caution">
    <text evidence="6">The sequence shown here is derived from an EMBL/GenBank/DDBJ whole genome shotgun (WGS) entry which is preliminary data.</text>
</comment>
<evidence type="ECO:0000256" key="2">
    <source>
        <dbReference type="ARBA" id="ARBA00022747"/>
    </source>
</evidence>
<dbReference type="AlphaFoldDB" id="A0A921LKF0"/>
<dbReference type="CDD" id="cd17273">
    <property type="entry name" value="RMtype1_S_EcoJA69PI-TRD1-CR1_like"/>
    <property type="match status" value="1"/>
</dbReference>
<dbReference type="PANTHER" id="PTHR43140">
    <property type="entry name" value="TYPE-1 RESTRICTION ENZYME ECOKI SPECIFICITY PROTEIN"/>
    <property type="match status" value="1"/>
</dbReference>
<evidence type="ECO:0000256" key="3">
    <source>
        <dbReference type="ARBA" id="ARBA00023125"/>
    </source>
</evidence>
<dbReference type="InterPro" id="IPR051212">
    <property type="entry name" value="Type-I_RE_S_subunit"/>
</dbReference>
<reference evidence="6" key="1">
    <citation type="journal article" date="2021" name="PeerJ">
        <title>Extensive microbial diversity within the chicken gut microbiome revealed by metagenomics and culture.</title>
        <authorList>
            <person name="Gilroy R."/>
            <person name="Ravi A."/>
            <person name="Getino M."/>
            <person name="Pursley I."/>
            <person name="Horton D.L."/>
            <person name="Alikhan N.F."/>
            <person name="Baker D."/>
            <person name="Gharbi K."/>
            <person name="Hall N."/>
            <person name="Watson M."/>
            <person name="Adriaenssens E.M."/>
            <person name="Foster-Nyarko E."/>
            <person name="Jarju S."/>
            <person name="Secka A."/>
            <person name="Antonio M."/>
            <person name="Oren A."/>
            <person name="Chaudhuri R.R."/>
            <person name="La Ragione R."/>
            <person name="Hildebrand F."/>
            <person name="Pallen M.J."/>
        </authorList>
    </citation>
    <scope>NUCLEOTIDE SEQUENCE</scope>
    <source>
        <strain evidence="6">CHK189-29639</strain>
    </source>
</reference>
<protein>
    <submittedName>
        <fullName evidence="6">Restriction endonuclease subunit S</fullName>
        <ecNumber evidence="6">3.1.21.-</ecNumber>
    </submittedName>
</protein>
<dbReference type="InterPro" id="IPR000055">
    <property type="entry name" value="Restrct_endonuc_typeI_TRD"/>
</dbReference>
<keyword evidence="2" id="KW-0680">Restriction system</keyword>
<dbReference type="InterPro" id="IPR044946">
    <property type="entry name" value="Restrct_endonuc_typeI_TRD_sf"/>
</dbReference>
<dbReference type="GO" id="GO:0003677">
    <property type="term" value="F:DNA binding"/>
    <property type="evidence" value="ECO:0007669"/>
    <property type="project" value="UniProtKB-KW"/>
</dbReference>
<name>A0A921LKF0_9LACO</name>
<accession>A0A921LKF0</accession>
<proteinExistence type="inferred from homology"/>
<evidence type="ECO:0000259" key="5">
    <source>
        <dbReference type="Pfam" id="PF01420"/>
    </source>
</evidence>